<evidence type="ECO:0000313" key="10">
    <source>
        <dbReference type="EMBL" id="AWT59096.1"/>
    </source>
</evidence>
<keyword evidence="5 8" id="KW-1133">Transmembrane helix</keyword>
<gene>
    <name evidence="10" type="primary">amtB</name>
    <name evidence="10" type="ORF">DF168_00273</name>
</gene>
<evidence type="ECO:0000256" key="8">
    <source>
        <dbReference type="RuleBase" id="RU362002"/>
    </source>
</evidence>
<evidence type="ECO:0000259" key="9">
    <source>
        <dbReference type="Pfam" id="PF00909"/>
    </source>
</evidence>
<keyword evidence="3 8" id="KW-0813">Transport</keyword>
<dbReference type="Pfam" id="PF00909">
    <property type="entry name" value="Ammonium_transp"/>
    <property type="match status" value="1"/>
</dbReference>
<evidence type="ECO:0000256" key="7">
    <source>
        <dbReference type="ARBA" id="ARBA00023177"/>
    </source>
</evidence>
<dbReference type="AlphaFoldDB" id="A0A2Z4ADY4"/>
<keyword evidence="4 8" id="KW-0812">Transmembrane</keyword>
<dbReference type="EMBL" id="CP029803">
    <property type="protein sequence ID" value="AWT59096.1"/>
    <property type="molecule type" value="Genomic_DNA"/>
</dbReference>
<evidence type="ECO:0000256" key="6">
    <source>
        <dbReference type="ARBA" id="ARBA00023136"/>
    </source>
</evidence>
<keyword evidence="7 8" id="KW-0924">Ammonia transport</keyword>
<accession>A0A2Z4ADY4</accession>
<feature type="transmembrane region" description="Helical" evidence="8">
    <location>
        <begin position="56"/>
        <end position="78"/>
    </location>
</feature>
<feature type="transmembrane region" description="Helical" evidence="8">
    <location>
        <begin position="182"/>
        <end position="203"/>
    </location>
</feature>
<feature type="transmembrane region" description="Helical" evidence="8">
    <location>
        <begin position="284"/>
        <end position="305"/>
    </location>
</feature>
<dbReference type="NCBIfam" id="TIGR00836">
    <property type="entry name" value="amt"/>
    <property type="match status" value="1"/>
</dbReference>
<dbReference type="InterPro" id="IPR001905">
    <property type="entry name" value="Ammonium_transpt"/>
</dbReference>
<feature type="transmembrane region" description="Helical" evidence="8">
    <location>
        <begin position="371"/>
        <end position="392"/>
    </location>
</feature>
<organism evidence="10 11">
    <name type="scientific">Candidatus Moanibacter tarae</name>
    <dbReference type="NCBI Taxonomy" id="2200854"/>
    <lineage>
        <taxon>Bacteria</taxon>
        <taxon>Pseudomonadati</taxon>
        <taxon>Verrucomicrobiota</taxon>
        <taxon>Opitutia</taxon>
        <taxon>Puniceicoccales</taxon>
        <taxon>Puniceicoccales incertae sedis</taxon>
        <taxon>Candidatus Moanibacter</taxon>
    </lineage>
</organism>
<dbReference type="SUPFAM" id="SSF111352">
    <property type="entry name" value="Ammonium transporter"/>
    <property type="match status" value="1"/>
</dbReference>
<proteinExistence type="inferred from homology"/>
<dbReference type="PROSITE" id="PS01219">
    <property type="entry name" value="AMMONIUM_TRANSP"/>
    <property type="match status" value="1"/>
</dbReference>
<feature type="domain" description="Ammonium transporter AmtB-like" evidence="9">
    <location>
        <begin position="57"/>
        <end position="457"/>
    </location>
</feature>
<feature type="transmembrane region" description="Helical" evidence="8">
    <location>
        <begin position="90"/>
        <end position="110"/>
    </location>
</feature>
<evidence type="ECO:0000256" key="2">
    <source>
        <dbReference type="ARBA" id="ARBA00005887"/>
    </source>
</evidence>
<evidence type="ECO:0000256" key="1">
    <source>
        <dbReference type="ARBA" id="ARBA00004141"/>
    </source>
</evidence>
<comment type="subcellular location">
    <subcellularLocation>
        <location evidence="8">Cell membrane</location>
        <topology evidence="8">Multi-pass membrane protein</topology>
    </subcellularLocation>
    <subcellularLocation>
        <location evidence="1">Membrane</location>
        <topology evidence="1">Multi-pass membrane protein</topology>
    </subcellularLocation>
</comment>
<dbReference type="Proteomes" id="UP000247465">
    <property type="component" value="Chromosome"/>
</dbReference>
<dbReference type="GO" id="GO:0005886">
    <property type="term" value="C:plasma membrane"/>
    <property type="evidence" value="ECO:0007669"/>
    <property type="project" value="UniProtKB-SubCell"/>
</dbReference>
<dbReference type="InterPro" id="IPR024041">
    <property type="entry name" value="NH4_transpt_AmtB-like_dom"/>
</dbReference>
<dbReference type="PANTHER" id="PTHR43029">
    <property type="entry name" value="AMMONIUM TRANSPORTER MEP2"/>
    <property type="match status" value="1"/>
</dbReference>
<dbReference type="GO" id="GO:0008519">
    <property type="term" value="F:ammonium channel activity"/>
    <property type="evidence" value="ECO:0007669"/>
    <property type="project" value="InterPro"/>
</dbReference>
<dbReference type="KEGG" id="mtar:DF168_00273"/>
<feature type="transmembrane region" description="Helical" evidence="8">
    <location>
        <begin position="339"/>
        <end position="359"/>
    </location>
</feature>
<dbReference type="Gene3D" id="1.10.3430.10">
    <property type="entry name" value="Ammonium transporter AmtB like domains"/>
    <property type="match status" value="1"/>
</dbReference>
<name>A0A2Z4ADY4_9BACT</name>
<feature type="transmembrane region" description="Helical" evidence="8">
    <location>
        <begin position="215"/>
        <end position="238"/>
    </location>
</feature>
<evidence type="ECO:0000256" key="5">
    <source>
        <dbReference type="ARBA" id="ARBA00022989"/>
    </source>
</evidence>
<evidence type="ECO:0000313" key="11">
    <source>
        <dbReference type="Proteomes" id="UP000247465"/>
    </source>
</evidence>
<dbReference type="InterPro" id="IPR029020">
    <property type="entry name" value="Ammonium/urea_transptr"/>
</dbReference>
<feature type="transmembrane region" description="Helical" evidence="8">
    <location>
        <begin position="154"/>
        <end position="175"/>
    </location>
</feature>
<protein>
    <recommendedName>
        <fullName evidence="8">Ammonium transporter</fullName>
    </recommendedName>
</protein>
<feature type="transmembrane region" description="Helical" evidence="8">
    <location>
        <begin position="250"/>
        <end position="272"/>
    </location>
</feature>
<dbReference type="PANTHER" id="PTHR43029:SF10">
    <property type="entry name" value="AMMONIUM TRANSPORTER MEP2"/>
    <property type="match status" value="1"/>
</dbReference>
<reference evidence="10 11" key="1">
    <citation type="submission" date="2018-06" db="EMBL/GenBank/DDBJ databases">
        <title>Draft Genome Sequence of a Novel Marine Bacterium Related to the Verrucomicrobia.</title>
        <authorList>
            <person name="Vosseberg J."/>
            <person name="Martijn J."/>
            <person name="Ettema T.J.G."/>
        </authorList>
    </citation>
    <scope>NUCLEOTIDE SEQUENCE [LARGE SCALE GENOMIC DNA]</scope>
    <source>
        <strain evidence="10">TARA_B100001123</strain>
    </source>
</reference>
<keyword evidence="6 8" id="KW-0472">Membrane</keyword>
<comment type="similarity">
    <text evidence="2 8">Belongs to the ammonia transporter channel (TC 1.A.11.2) family.</text>
</comment>
<sequence>MNTSDTIAYPRGLKALALFLFSPILFVASGLTAQGEDHLAAAAAEAAPAAVNSGDTAWMIVATVLVLFMTIPGLALFYGGLVRTKNVLSVLMQCFAMAGVMTILWVIYGYSVAFNSSGMEAGTINLHSFFGGLGTAFLSGVGVENVSGTIPESVFITFQMTFAIITPALIVGAFAERMKFTAMLLFCIIWFTFSYLPVCHMAWAGDGALFAEWGVIDFAGGTVVHINAGIAGLIACIMVGKRRGFGVEPLTPHSVPLTVIGASMLWVGWFGFNAGSELAADGTAGMALLITQVATATAAITWMIVEWIKNKAPTAVGMATGAVAGLVAITPASGSVGPVGALVIGFASGFCCYFAATSLKRMLGYDDSLDVFGVHGIGGIVGAILTGCLFIADGGAESFKIGTQTWIQIKSVIVTIIWSGVVSIVALFIVGKIVGLRVSEEDEETGLDLSTHGESGYTH</sequence>
<feature type="transmembrane region" description="Helical" evidence="8">
    <location>
        <begin position="412"/>
        <end position="430"/>
    </location>
</feature>
<evidence type="ECO:0000256" key="3">
    <source>
        <dbReference type="ARBA" id="ARBA00022448"/>
    </source>
</evidence>
<feature type="transmembrane region" description="Helical" evidence="8">
    <location>
        <begin position="312"/>
        <end position="333"/>
    </location>
</feature>
<dbReference type="InterPro" id="IPR018047">
    <property type="entry name" value="Ammonium_transpt_CS"/>
</dbReference>
<evidence type="ECO:0000256" key="4">
    <source>
        <dbReference type="ARBA" id="ARBA00022692"/>
    </source>
</evidence>